<evidence type="ECO:0000256" key="4">
    <source>
        <dbReference type="ARBA" id="ARBA00022679"/>
    </source>
</evidence>
<dbReference type="GO" id="GO:0005524">
    <property type="term" value="F:ATP binding"/>
    <property type="evidence" value="ECO:0007669"/>
    <property type="project" value="UniProtKB-KW"/>
</dbReference>
<dbReference type="PROSITE" id="PS00794">
    <property type="entry name" value="HPPK"/>
    <property type="match status" value="1"/>
</dbReference>
<evidence type="ECO:0000313" key="11">
    <source>
        <dbReference type="Proteomes" id="UP000198584"/>
    </source>
</evidence>
<reference evidence="10 11" key="1">
    <citation type="submission" date="2016-10" db="EMBL/GenBank/DDBJ databases">
        <authorList>
            <person name="de Groot N.N."/>
        </authorList>
    </citation>
    <scope>NUCLEOTIDE SEQUENCE [LARGE SCALE GENOMIC DNA]</scope>
    <source>
        <strain evidence="10 11">CCM7597</strain>
    </source>
</reference>
<evidence type="ECO:0000259" key="9">
    <source>
        <dbReference type="PROSITE" id="PS00794"/>
    </source>
</evidence>
<keyword evidence="4" id="KW-0808">Transferase</keyword>
<dbReference type="OrthoDB" id="9808041at2"/>
<organism evidence="10 11">
    <name type="scientific">Thalassobacillus cyri</name>
    <dbReference type="NCBI Taxonomy" id="571932"/>
    <lineage>
        <taxon>Bacteria</taxon>
        <taxon>Bacillati</taxon>
        <taxon>Bacillota</taxon>
        <taxon>Bacilli</taxon>
        <taxon>Bacillales</taxon>
        <taxon>Bacillaceae</taxon>
        <taxon>Thalassobacillus</taxon>
    </lineage>
</organism>
<dbReference type="GO" id="GO:0003848">
    <property type="term" value="F:2-amino-4-hydroxy-6-hydroxymethyldihydropteridine diphosphokinase activity"/>
    <property type="evidence" value="ECO:0007669"/>
    <property type="project" value="UniProtKB-EC"/>
</dbReference>
<dbReference type="RefSeq" id="WP_093046864.1">
    <property type="nucleotide sequence ID" value="NZ_FNQR01000027.1"/>
</dbReference>
<dbReference type="Proteomes" id="UP000198584">
    <property type="component" value="Unassembled WGS sequence"/>
</dbReference>
<evidence type="ECO:0000256" key="6">
    <source>
        <dbReference type="ARBA" id="ARBA00022777"/>
    </source>
</evidence>
<keyword evidence="6 10" id="KW-0418">Kinase</keyword>
<dbReference type="CDD" id="cd00483">
    <property type="entry name" value="HPPK"/>
    <property type="match status" value="1"/>
</dbReference>
<keyword evidence="7" id="KW-0067">ATP-binding</keyword>
<protein>
    <recommendedName>
        <fullName evidence="3">2-amino-4-hydroxy-6-hydroxymethyldihydropteridine diphosphokinase</fullName>
        <ecNumber evidence="3">2.7.6.3</ecNumber>
    </recommendedName>
</protein>
<keyword evidence="5" id="KW-0547">Nucleotide-binding</keyword>
<evidence type="ECO:0000313" key="10">
    <source>
        <dbReference type="EMBL" id="SEB20254.1"/>
    </source>
</evidence>
<evidence type="ECO:0000256" key="5">
    <source>
        <dbReference type="ARBA" id="ARBA00022741"/>
    </source>
</evidence>
<dbReference type="EMBL" id="FNQR01000027">
    <property type="protein sequence ID" value="SEB20254.1"/>
    <property type="molecule type" value="Genomic_DNA"/>
</dbReference>
<dbReference type="STRING" id="571932.SAMN05421743_12752"/>
<name>A0A1H4HEM1_9BACI</name>
<keyword evidence="11" id="KW-1185">Reference proteome</keyword>
<evidence type="ECO:0000256" key="1">
    <source>
        <dbReference type="ARBA" id="ARBA00000198"/>
    </source>
</evidence>
<dbReference type="GO" id="GO:0046656">
    <property type="term" value="P:folic acid biosynthetic process"/>
    <property type="evidence" value="ECO:0007669"/>
    <property type="project" value="UniProtKB-KW"/>
</dbReference>
<dbReference type="Pfam" id="PF01288">
    <property type="entry name" value="HPPK"/>
    <property type="match status" value="1"/>
</dbReference>
<dbReference type="EC" id="2.7.6.3" evidence="3"/>
<dbReference type="InterPro" id="IPR000550">
    <property type="entry name" value="Hppk"/>
</dbReference>
<evidence type="ECO:0000256" key="8">
    <source>
        <dbReference type="ARBA" id="ARBA00022909"/>
    </source>
</evidence>
<dbReference type="UniPathway" id="UPA00077">
    <property type="reaction ID" value="UER00155"/>
</dbReference>
<gene>
    <name evidence="10" type="ORF">SAMN05421743_12752</name>
</gene>
<dbReference type="InterPro" id="IPR035907">
    <property type="entry name" value="Hppk_sf"/>
</dbReference>
<dbReference type="SUPFAM" id="SSF55083">
    <property type="entry name" value="6-hydroxymethyl-7,8-dihydropterin pyrophosphokinase, HPPK"/>
    <property type="match status" value="1"/>
</dbReference>
<comment type="catalytic activity">
    <reaction evidence="1">
        <text>6-hydroxymethyl-7,8-dihydropterin + ATP = (7,8-dihydropterin-6-yl)methyl diphosphate + AMP + H(+)</text>
        <dbReference type="Rhea" id="RHEA:11412"/>
        <dbReference type="ChEBI" id="CHEBI:15378"/>
        <dbReference type="ChEBI" id="CHEBI:30616"/>
        <dbReference type="ChEBI" id="CHEBI:44841"/>
        <dbReference type="ChEBI" id="CHEBI:72950"/>
        <dbReference type="ChEBI" id="CHEBI:456215"/>
        <dbReference type="EC" id="2.7.6.3"/>
    </reaction>
</comment>
<evidence type="ECO:0000256" key="2">
    <source>
        <dbReference type="ARBA" id="ARBA00005051"/>
    </source>
</evidence>
<sequence>MKNKVYIALGSNIEPRIHYLDEAIAELKKHAEINLTQSSAIYETVPVGYTAQSDFLNMVIEVETTLRAVDLLDVCQSVEQELGRKREIKWGPRTIDLDILLYNQESIVSEHLIVPHPNMHERAFVMVPLAEINPDAYIPTRNMTVDAVLYKIPEDEIKGVVPWQTTNGEEE</sequence>
<dbReference type="PANTHER" id="PTHR43071">
    <property type="entry name" value="2-AMINO-4-HYDROXY-6-HYDROXYMETHYLDIHYDROPTERIDINE PYROPHOSPHOKINASE"/>
    <property type="match status" value="1"/>
</dbReference>
<dbReference type="Gene3D" id="3.30.70.560">
    <property type="entry name" value="7,8-Dihydro-6-hydroxymethylpterin-pyrophosphokinase HPPK"/>
    <property type="match status" value="1"/>
</dbReference>
<accession>A0A1H4HEM1</accession>
<proteinExistence type="predicted"/>
<keyword evidence="8" id="KW-0289">Folate biosynthesis</keyword>
<evidence type="ECO:0000256" key="3">
    <source>
        <dbReference type="ARBA" id="ARBA00013253"/>
    </source>
</evidence>
<dbReference type="GO" id="GO:0046654">
    <property type="term" value="P:tetrahydrofolate biosynthetic process"/>
    <property type="evidence" value="ECO:0007669"/>
    <property type="project" value="UniProtKB-UniPathway"/>
</dbReference>
<dbReference type="GO" id="GO:0016301">
    <property type="term" value="F:kinase activity"/>
    <property type="evidence" value="ECO:0007669"/>
    <property type="project" value="UniProtKB-KW"/>
</dbReference>
<feature type="domain" description="7,8-dihydro-6-hydroxymethylpterin-pyrophosphokinase" evidence="9">
    <location>
        <begin position="89"/>
        <end position="100"/>
    </location>
</feature>
<evidence type="ECO:0000256" key="7">
    <source>
        <dbReference type="ARBA" id="ARBA00022840"/>
    </source>
</evidence>
<comment type="pathway">
    <text evidence="2">Cofactor biosynthesis; tetrahydrofolate biosynthesis; 2-amino-4-hydroxy-6-hydroxymethyl-7,8-dihydropteridine diphosphate from 7,8-dihydroneopterin triphosphate: step 4/4.</text>
</comment>
<dbReference type="PANTHER" id="PTHR43071:SF1">
    <property type="entry name" value="2-AMINO-4-HYDROXY-6-HYDROXYMETHYLDIHYDROPTERIDINE PYROPHOSPHOKINASE"/>
    <property type="match status" value="1"/>
</dbReference>
<dbReference type="NCBIfam" id="TIGR01498">
    <property type="entry name" value="folK"/>
    <property type="match status" value="1"/>
</dbReference>
<dbReference type="AlphaFoldDB" id="A0A1H4HEM1"/>